<organism evidence="1 2">
    <name type="scientific">Phanerochaete carnosa (strain HHB-10118-sp)</name>
    <name type="common">White-rot fungus</name>
    <name type="synonym">Peniophora carnosa</name>
    <dbReference type="NCBI Taxonomy" id="650164"/>
    <lineage>
        <taxon>Eukaryota</taxon>
        <taxon>Fungi</taxon>
        <taxon>Dikarya</taxon>
        <taxon>Basidiomycota</taxon>
        <taxon>Agaricomycotina</taxon>
        <taxon>Agaricomycetes</taxon>
        <taxon>Polyporales</taxon>
        <taxon>Phanerochaetaceae</taxon>
        <taxon>Phanerochaete</taxon>
    </lineage>
</organism>
<dbReference type="Proteomes" id="UP000008370">
    <property type="component" value="Unassembled WGS sequence"/>
</dbReference>
<evidence type="ECO:0000313" key="1">
    <source>
        <dbReference type="EMBL" id="EKM53910.1"/>
    </source>
</evidence>
<dbReference type="GeneID" id="18916839"/>
<reference evidence="1 2" key="1">
    <citation type="journal article" date="2012" name="BMC Genomics">
        <title>Comparative genomics of the white-rot fungi, Phanerochaete carnosa and P. chrysosporium, to elucidate the genetic basis of the distinct wood types they colonize.</title>
        <authorList>
            <person name="Suzuki H."/>
            <person name="MacDonald J."/>
            <person name="Syed K."/>
            <person name="Salamov A."/>
            <person name="Hori C."/>
            <person name="Aerts A."/>
            <person name="Henrissat B."/>
            <person name="Wiebenga A."/>
            <person name="vanKuyk P.A."/>
            <person name="Barry K."/>
            <person name="Lindquist E."/>
            <person name="LaButti K."/>
            <person name="Lapidus A."/>
            <person name="Lucas S."/>
            <person name="Coutinho P."/>
            <person name="Gong Y."/>
            <person name="Samejima M."/>
            <person name="Mahadevan R."/>
            <person name="Abou-Zaid M."/>
            <person name="de Vries R.P."/>
            <person name="Igarashi K."/>
            <person name="Yadav J.S."/>
            <person name="Grigoriev I.V."/>
            <person name="Master E.R."/>
        </authorList>
    </citation>
    <scope>NUCLEOTIDE SEQUENCE [LARGE SCALE GENOMIC DNA]</scope>
    <source>
        <strain evidence="1 2">HHB-10118-sp</strain>
    </source>
</reference>
<name>K5W456_PHACS</name>
<dbReference type="KEGG" id="pco:PHACADRAFT_257401"/>
<proteinExistence type="predicted"/>
<dbReference type="RefSeq" id="XP_007396621.1">
    <property type="nucleotide sequence ID" value="XM_007396559.1"/>
</dbReference>
<dbReference type="AlphaFoldDB" id="K5W456"/>
<evidence type="ECO:0000313" key="2">
    <source>
        <dbReference type="Proteomes" id="UP000008370"/>
    </source>
</evidence>
<gene>
    <name evidence="1" type="ORF">PHACADRAFT_257401</name>
</gene>
<accession>K5W456</accession>
<keyword evidence="2" id="KW-1185">Reference proteome</keyword>
<dbReference type="HOGENOM" id="CLU_1704868_0_0_1"/>
<dbReference type="InParanoid" id="K5W456"/>
<sequence>MQSVGQNLRAFYYLDGGSVLDSGISRLPILSACTSMTSVTLTTSALSLHADPDRLRQTLVFLASLPAAICRMRLELKYYESWTGKSTLAPTMQEVNWAAISRALEAYANLAALEIGVQCFYCAPNCTSLADDVSVQAAVLERFPARLRAVAIFI</sequence>
<protein>
    <submittedName>
        <fullName evidence="1">Uncharacterized protein</fullName>
    </submittedName>
</protein>
<dbReference type="EMBL" id="JH930473">
    <property type="protein sequence ID" value="EKM53910.1"/>
    <property type="molecule type" value="Genomic_DNA"/>
</dbReference>